<keyword evidence="2 5" id="KW-0812">Transmembrane</keyword>
<comment type="subcellular location">
    <subcellularLocation>
        <location evidence="1">Membrane</location>
        <topology evidence="1">Multi-pass membrane protein</topology>
    </subcellularLocation>
</comment>
<dbReference type="PANTHER" id="PTHR11040:SF205">
    <property type="entry name" value="ZINC TRANSPORTER ZUPT"/>
    <property type="match status" value="1"/>
</dbReference>
<evidence type="ECO:0000313" key="6">
    <source>
        <dbReference type="EMBL" id="JAC78615.1"/>
    </source>
</evidence>
<dbReference type="PANTHER" id="PTHR11040">
    <property type="entry name" value="ZINC/IRON TRANSPORTER"/>
    <property type="match status" value="1"/>
</dbReference>
<reference evidence="6" key="1">
    <citation type="submission" date="2014-05" db="EMBL/GenBank/DDBJ databases">
        <title>The transcriptome of the halophilic microalga Tetraselmis sp. GSL018 isolated from the Great Salt Lake, Utah.</title>
        <authorList>
            <person name="Jinkerson R.E."/>
            <person name="D'Adamo S."/>
            <person name="Posewitz M.C."/>
        </authorList>
    </citation>
    <scope>NUCLEOTIDE SEQUENCE</scope>
    <source>
        <strain evidence="6">GSL018</strain>
    </source>
</reference>
<evidence type="ECO:0000256" key="4">
    <source>
        <dbReference type="ARBA" id="ARBA00023136"/>
    </source>
</evidence>
<keyword evidence="3 5" id="KW-1133">Transmembrane helix</keyword>
<feature type="transmembrane region" description="Helical" evidence="5">
    <location>
        <begin position="12"/>
        <end position="37"/>
    </location>
</feature>
<evidence type="ECO:0000256" key="1">
    <source>
        <dbReference type="ARBA" id="ARBA00004141"/>
    </source>
</evidence>
<dbReference type="GO" id="GO:0005385">
    <property type="term" value="F:zinc ion transmembrane transporter activity"/>
    <property type="evidence" value="ECO:0007669"/>
    <property type="project" value="TreeGrafter"/>
</dbReference>
<evidence type="ECO:0000256" key="3">
    <source>
        <dbReference type="ARBA" id="ARBA00022989"/>
    </source>
</evidence>
<dbReference type="AlphaFoldDB" id="A0A061S6Z3"/>
<feature type="transmembrane region" description="Helical" evidence="5">
    <location>
        <begin position="200"/>
        <end position="220"/>
    </location>
</feature>
<feature type="transmembrane region" description="Helical" evidence="5">
    <location>
        <begin position="265"/>
        <end position="284"/>
    </location>
</feature>
<feature type="transmembrane region" description="Helical" evidence="5">
    <location>
        <begin position="84"/>
        <end position="106"/>
    </location>
</feature>
<keyword evidence="4 5" id="KW-0472">Membrane</keyword>
<feature type="transmembrane region" description="Helical" evidence="5">
    <location>
        <begin position="170"/>
        <end position="194"/>
    </location>
</feature>
<organism evidence="6">
    <name type="scientific">Tetraselmis sp. GSL018</name>
    <dbReference type="NCBI Taxonomy" id="582737"/>
    <lineage>
        <taxon>Eukaryota</taxon>
        <taxon>Viridiplantae</taxon>
        <taxon>Chlorophyta</taxon>
        <taxon>core chlorophytes</taxon>
        <taxon>Chlorodendrophyceae</taxon>
        <taxon>Chlorodendrales</taxon>
        <taxon>Chlorodendraceae</taxon>
        <taxon>Tetraselmis</taxon>
    </lineage>
</organism>
<dbReference type="InterPro" id="IPR003689">
    <property type="entry name" value="ZIP"/>
</dbReference>
<accession>A0A061S6Z3</accession>
<protein>
    <submittedName>
        <fullName evidence="6">Zinc transporter, ZIP family</fullName>
    </submittedName>
</protein>
<proteinExistence type="predicted"/>
<dbReference type="EMBL" id="GBEZ01006802">
    <property type="protein sequence ID" value="JAC78615.1"/>
    <property type="molecule type" value="Transcribed_RNA"/>
</dbReference>
<dbReference type="Pfam" id="PF02535">
    <property type="entry name" value="Zip"/>
    <property type="match status" value="1"/>
</dbReference>
<name>A0A061S6Z3_9CHLO</name>
<sequence>MAHSGCLAESLQIGLAFVCCIGAGLATIMGSSVLFVFRSPLKQATTIGASLAFASGVMIYISFVDIYIGKSVSHFEEIANPPTAFLYSTLCFFGGVLLTYVVNLLANWLASCSVPESPAVEEQHIRAKAAGSAEKLGDAESISVSMPDDTVISAAAAASTSVDRKKMLQVGLLACIAIAMHNVPEGLVTFVGYLHSIKSGVTLAVAIAIHNIPEGMVVALPIYCSTGSKFKAVLWTAVSGLTEPVGALIGLSVVCGGVLTHVAFGVMFGFVSGIMVLVSVKELLPLARRFDPEDAVCTVSTVCGMGVMAASLVAINYS</sequence>
<evidence type="ECO:0000256" key="2">
    <source>
        <dbReference type="ARBA" id="ARBA00022692"/>
    </source>
</evidence>
<dbReference type="GO" id="GO:0016020">
    <property type="term" value="C:membrane"/>
    <property type="evidence" value="ECO:0007669"/>
    <property type="project" value="UniProtKB-SubCell"/>
</dbReference>
<gene>
    <name evidence="6" type="primary">TC.ZIP</name>
    <name evidence="6" type="ORF">TSPGSL018_14699</name>
</gene>
<feature type="transmembrane region" description="Helical" evidence="5">
    <location>
        <begin position="44"/>
        <end position="64"/>
    </location>
</feature>
<evidence type="ECO:0000256" key="5">
    <source>
        <dbReference type="SAM" id="Phobius"/>
    </source>
</evidence>
<feature type="transmembrane region" description="Helical" evidence="5">
    <location>
        <begin position="232"/>
        <end position="259"/>
    </location>
</feature>